<sequence>MVVCWSPSQPSPLQSKLRAHRPIFGIREWDSLVGSIFLTSSLLNQPSFCWLLWDVDRHLGGSVKCFSGMACYIMPASSITSPSPVTPSSSPPLIHTT</sequence>
<comment type="caution">
    <text evidence="2">The sequence shown here is derived from an EMBL/GenBank/DDBJ whole genome shotgun (WGS) entry which is preliminary data.</text>
</comment>
<feature type="region of interest" description="Disordered" evidence="1">
    <location>
        <begin position="76"/>
        <end position="97"/>
    </location>
</feature>
<dbReference type="EMBL" id="VSRR010030492">
    <property type="protein sequence ID" value="MPC70079.1"/>
    <property type="molecule type" value="Genomic_DNA"/>
</dbReference>
<evidence type="ECO:0000256" key="1">
    <source>
        <dbReference type="SAM" id="MobiDB-lite"/>
    </source>
</evidence>
<accession>A0A5B7HK14</accession>
<evidence type="ECO:0000313" key="2">
    <source>
        <dbReference type="EMBL" id="MPC70079.1"/>
    </source>
</evidence>
<organism evidence="2 3">
    <name type="scientific">Portunus trituberculatus</name>
    <name type="common">Swimming crab</name>
    <name type="synonym">Neptunus trituberculatus</name>
    <dbReference type="NCBI Taxonomy" id="210409"/>
    <lineage>
        <taxon>Eukaryota</taxon>
        <taxon>Metazoa</taxon>
        <taxon>Ecdysozoa</taxon>
        <taxon>Arthropoda</taxon>
        <taxon>Crustacea</taxon>
        <taxon>Multicrustacea</taxon>
        <taxon>Malacostraca</taxon>
        <taxon>Eumalacostraca</taxon>
        <taxon>Eucarida</taxon>
        <taxon>Decapoda</taxon>
        <taxon>Pleocyemata</taxon>
        <taxon>Brachyura</taxon>
        <taxon>Eubrachyura</taxon>
        <taxon>Portunoidea</taxon>
        <taxon>Portunidae</taxon>
        <taxon>Portuninae</taxon>
        <taxon>Portunus</taxon>
    </lineage>
</organism>
<reference evidence="2 3" key="1">
    <citation type="submission" date="2019-05" db="EMBL/GenBank/DDBJ databases">
        <title>Another draft genome of Portunus trituberculatus and its Hox gene families provides insights of decapod evolution.</title>
        <authorList>
            <person name="Jeong J.-H."/>
            <person name="Song I."/>
            <person name="Kim S."/>
            <person name="Choi T."/>
            <person name="Kim D."/>
            <person name="Ryu S."/>
            <person name="Kim W."/>
        </authorList>
    </citation>
    <scope>NUCLEOTIDE SEQUENCE [LARGE SCALE GENOMIC DNA]</scope>
    <source>
        <tissue evidence="2">Muscle</tissue>
    </source>
</reference>
<protein>
    <submittedName>
        <fullName evidence="2">Uncharacterized protein</fullName>
    </submittedName>
</protein>
<dbReference type="Proteomes" id="UP000324222">
    <property type="component" value="Unassembled WGS sequence"/>
</dbReference>
<dbReference type="AlphaFoldDB" id="A0A5B7HK14"/>
<keyword evidence="3" id="KW-1185">Reference proteome</keyword>
<name>A0A5B7HK14_PORTR</name>
<proteinExistence type="predicted"/>
<gene>
    <name evidence="2" type="ORF">E2C01_064316</name>
</gene>
<evidence type="ECO:0000313" key="3">
    <source>
        <dbReference type="Proteomes" id="UP000324222"/>
    </source>
</evidence>